<dbReference type="Proteomes" id="UP000823388">
    <property type="component" value="Chromosome 4N"/>
</dbReference>
<keyword evidence="2" id="KW-1185">Reference proteome</keyword>
<evidence type="ECO:0000313" key="1">
    <source>
        <dbReference type="EMBL" id="KAG2606329.1"/>
    </source>
</evidence>
<reference evidence="1" key="1">
    <citation type="submission" date="2020-05" db="EMBL/GenBank/DDBJ databases">
        <title>WGS assembly of Panicum virgatum.</title>
        <authorList>
            <person name="Lovell J.T."/>
            <person name="Jenkins J."/>
            <person name="Shu S."/>
            <person name="Juenger T.E."/>
            <person name="Schmutz J."/>
        </authorList>
    </citation>
    <scope>NUCLEOTIDE SEQUENCE</scope>
    <source>
        <strain evidence="1">AP13</strain>
    </source>
</reference>
<sequence length="94" mass="9528">MMLPWTAAPYATASSGLIRLLSSLPSNNSVRSSGTLGILVLPPLSPISSMSVFLSLASAMAFLTGPSVFLKRSEAPPVESSNAAVRAAGHVSAG</sequence>
<evidence type="ECO:0000313" key="2">
    <source>
        <dbReference type="Proteomes" id="UP000823388"/>
    </source>
</evidence>
<dbReference type="EMBL" id="CM029044">
    <property type="protein sequence ID" value="KAG2606329.1"/>
    <property type="molecule type" value="Genomic_DNA"/>
</dbReference>
<proteinExistence type="predicted"/>
<organism evidence="1 2">
    <name type="scientific">Panicum virgatum</name>
    <name type="common">Blackwell switchgrass</name>
    <dbReference type="NCBI Taxonomy" id="38727"/>
    <lineage>
        <taxon>Eukaryota</taxon>
        <taxon>Viridiplantae</taxon>
        <taxon>Streptophyta</taxon>
        <taxon>Embryophyta</taxon>
        <taxon>Tracheophyta</taxon>
        <taxon>Spermatophyta</taxon>
        <taxon>Magnoliopsida</taxon>
        <taxon>Liliopsida</taxon>
        <taxon>Poales</taxon>
        <taxon>Poaceae</taxon>
        <taxon>PACMAD clade</taxon>
        <taxon>Panicoideae</taxon>
        <taxon>Panicodae</taxon>
        <taxon>Paniceae</taxon>
        <taxon>Panicinae</taxon>
        <taxon>Panicum</taxon>
        <taxon>Panicum sect. Hiantes</taxon>
    </lineage>
</organism>
<protein>
    <submittedName>
        <fullName evidence="1">Uncharacterized protein</fullName>
    </submittedName>
</protein>
<comment type="caution">
    <text evidence="1">The sequence shown here is derived from an EMBL/GenBank/DDBJ whole genome shotgun (WGS) entry which is preliminary data.</text>
</comment>
<dbReference type="AlphaFoldDB" id="A0A8T0TE77"/>
<name>A0A8T0TE77_PANVG</name>
<accession>A0A8T0TE77</accession>
<gene>
    <name evidence="1" type="ORF">PVAP13_4NG227411</name>
</gene>